<dbReference type="GO" id="GO:0005739">
    <property type="term" value="C:mitochondrion"/>
    <property type="evidence" value="ECO:0007669"/>
    <property type="project" value="UniProtKB-SubCell"/>
</dbReference>
<dbReference type="PANTHER" id="PTHR28018">
    <property type="entry name" value="RESPIRATORY SUPERCOMPLEX FACTOR 2, MITOCHONDRIAL"/>
    <property type="match status" value="1"/>
</dbReference>
<dbReference type="GeneID" id="70240453"/>
<dbReference type="GO" id="GO:0033617">
    <property type="term" value="P:mitochondrial respiratory chain complex IV assembly"/>
    <property type="evidence" value="ECO:0007669"/>
    <property type="project" value="TreeGrafter"/>
</dbReference>
<name>A0AAD4KDI2_9EURO</name>
<evidence type="ECO:0000256" key="5">
    <source>
        <dbReference type="SAM" id="MobiDB-lite"/>
    </source>
</evidence>
<evidence type="ECO:0000259" key="7">
    <source>
        <dbReference type="PROSITE" id="PS51503"/>
    </source>
</evidence>
<comment type="caution">
    <text evidence="8">The sequence shown here is derived from an EMBL/GenBank/DDBJ whole genome shotgun (WGS) entry which is preliminary data.</text>
</comment>
<feature type="transmembrane region" description="Helical" evidence="6">
    <location>
        <begin position="20"/>
        <end position="38"/>
    </location>
</feature>
<feature type="transmembrane region" description="Helical" evidence="6">
    <location>
        <begin position="119"/>
        <end position="140"/>
    </location>
</feature>
<dbReference type="InterPro" id="IPR007667">
    <property type="entry name" value="Hypoxia_induced_domain"/>
</dbReference>
<evidence type="ECO:0000256" key="3">
    <source>
        <dbReference type="ARBA" id="ARBA00022989"/>
    </source>
</evidence>
<evidence type="ECO:0000313" key="9">
    <source>
        <dbReference type="Proteomes" id="UP001201262"/>
    </source>
</evidence>
<accession>A0AAD4KDI2</accession>
<feature type="non-terminal residue" evidence="8">
    <location>
        <position position="1"/>
    </location>
</feature>
<evidence type="ECO:0000256" key="6">
    <source>
        <dbReference type="SAM" id="Phobius"/>
    </source>
</evidence>
<evidence type="ECO:0000313" key="8">
    <source>
        <dbReference type="EMBL" id="KAH8689140.1"/>
    </source>
</evidence>
<dbReference type="InterPro" id="IPR040153">
    <property type="entry name" value="Rcf2"/>
</dbReference>
<sequence>MKILTKEEQAAHYREVVRGGAVGTILGCIGGLAGVVAGSRRFHTVRTLTLPMKAFLVTSSSTFVGIIAADHSSRAFEAARNKNLRYLEEREAKIHKNEFANMTTKDRVFEFLHKEKYKIIGVTWIASIVGSFILVGRNPYLTGQQKIVQARVYAQGLTVALMCTTAAFEIHSQRQGRGIMDPAKQEHHERYEGEDMWKDMVDAEAAKLKSKHRDLYGRKSGKKEDEKKDEKSDEKKDEKSDEKKDEKSDEKK</sequence>
<keyword evidence="9" id="KW-1185">Reference proteome</keyword>
<dbReference type="PANTHER" id="PTHR28018:SF3">
    <property type="entry name" value="RESPIRATORY SUPERCOMPLEX FACTOR 2, MITOCHONDRIAL"/>
    <property type="match status" value="1"/>
</dbReference>
<reference evidence="8" key="1">
    <citation type="submission" date="2021-12" db="EMBL/GenBank/DDBJ databases">
        <title>Convergent genome expansion in fungi linked to evolution of root-endophyte symbiosis.</title>
        <authorList>
            <consortium name="DOE Joint Genome Institute"/>
            <person name="Ke Y.-H."/>
            <person name="Bonito G."/>
            <person name="Liao H.-L."/>
            <person name="Looney B."/>
            <person name="Rojas-Flechas A."/>
            <person name="Nash J."/>
            <person name="Hameed K."/>
            <person name="Schadt C."/>
            <person name="Martin F."/>
            <person name="Crous P.W."/>
            <person name="Miettinen O."/>
            <person name="Magnuson J.K."/>
            <person name="Labbe J."/>
            <person name="Jacobson D."/>
            <person name="Doktycz M.J."/>
            <person name="Veneault-Fourrey C."/>
            <person name="Kuo A."/>
            <person name="Mondo S."/>
            <person name="Calhoun S."/>
            <person name="Riley R."/>
            <person name="Ohm R."/>
            <person name="LaButti K."/>
            <person name="Andreopoulos B."/>
            <person name="Pangilinan J."/>
            <person name="Nolan M."/>
            <person name="Tritt A."/>
            <person name="Clum A."/>
            <person name="Lipzen A."/>
            <person name="Daum C."/>
            <person name="Barry K."/>
            <person name="Grigoriev I.V."/>
            <person name="Vilgalys R."/>
        </authorList>
    </citation>
    <scope>NUCLEOTIDE SEQUENCE</scope>
    <source>
        <strain evidence="8">PMI_201</strain>
    </source>
</reference>
<evidence type="ECO:0000256" key="4">
    <source>
        <dbReference type="ARBA" id="ARBA00023136"/>
    </source>
</evidence>
<keyword evidence="2 6" id="KW-0812">Transmembrane</keyword>
<feature type="domain" description="HIG1" evidence="7">
    <location>
        <begin position="89"/>
        <end position="180"/>
    </location>
</feature>
<dbReference type="EMBL" id="JAJTJA010000016">
    <property type="protein sequence ID" value="KAH8689140.1"/>
    <property type="molecule type" value="Genomic_DNA"/>
</dbReference>
<comment type="subcellular location">
    <subcellularLocation>
        <location evidence="1">Mitochondrion</location>
    </subcellularLocation>
</comment>
<organism evidence="8 9">
    <name type="scientific">Talaromyces proteolyticus</name>
    <dbReference type="NCBI Taxonomy" id="1131652"/>
    <lineage>
        <taxon>Eukaryota</taxon>
        <taxon>Fungi</taxon>
        <taxon>Dikarya</taxon>
        <taxon>Ascomycota</taxon>
        <taxon>Pezizomycotina</taxon>
        <taxon>Eurotiomycetes</taxon>
        <taxon>Eurotiomycetidae</taxon>
        <taxon>Eurotiales</taxon>
        <taxon>Trichocomaceae</taxon>
        <taxon>Talaromyces</taxon>
        <taxon>Talaromyces sect. Bacilispori</taxon>
    </lineage>
</organism>
<evidence type="ECO:0000256" key="2">
    <source>
        <dbReference type="ARBA" id="ARBA00022692"/>
    </source>
</evidence>
<keyword evidence="4 6" id="KW-0472">Membrane</keyword>
<dbReference type="Proteomes" id="UP001201262">
    <property type="component" value="Unassembled WGS sequence"/>
</dbReference>
<proteinExistence type="predicted"/>
<dbReference type="Pfam" id="PF04588">
    <property type="entry name" value="HIG_1_N"/>
    <property type="match status" value="1"/>
</dbReference>
<evidence type="ECO:0000256" key="1">
    <source>
        <dbReference type="ARBA" id="ARBA00004173"/>
    </source>
</evidence>
<dbReference type="PROSITE" id="PS51503">
    <property type="entry name" value="HIG1"/>
    <property type="match status" value="1"/>
</dbReference>
<keyword evidence="3 6" id="KW-1133">Transmembrane helix</keyword>
<dbReference type="AlphaFoldDB" id="A0AAD4KDI2"/>
<protein>
    <submittedName>
        <fullName evidence="8">Mitochondrial hypoxia responsive domain protein</fullName>
    </submittedName>
</protein>
<dbReference type="RefSeq" id="XP_046065566.1">
    <property type="nucleotide sequence ID" value="XM_046210166.1"/>
</dbReference>
<gene>
    <name evidence="8" type="ORF">BGW36DRAFT_273563</name>
</gene>
<feature type="region of interest" description="Disordered" evidence="5">
    <location>
        <begin position="208"/>
        <end position="252"/>
    </location>
</feature>